<evidence type="ECO:0000256" key="6">
    <source>
        <dbReference type="ARBA" id="ARBA00023053"/>
    </source>
</evidence>
<protein>
    <submittedName>
        <fullName evidence="12">Cation:proton antiporter</fullName>
    </submittedName>
</protein>
<proteinExistence type="predicted"/>
<feature type="transmembrane region" description="Helical" evidence="10">
    <location>
        <begin position="215"/>
        <end position="233"/>
    </location>
</feature>
<evidence type="ECO:0000256" key="2">
    <source>
        <dbReference type="ARBA" id="ARBA00022448"/>
    </source>
</evidence>
<keyword evidence="9" id="KW-0739">Sodium transport</keyword>
<evidence type="ECO:0000256" key="8">
    <source>
        <dbReference type="ARBA" id="ARBA00023136"/>
    </source>
</evidence>
<name>A0ABW4JAD3_9LACO</name>
<feature type="transmembrane region" description="Helical" evidence="10">
    <location>
        <begin position="313"/>
        <end position="332"/>
    </location>
</feature>
<dbReference type="Pfam" id="PF00999">
    <property type="entry name" value="Na_H_Exchanger"/>
    <property type="match status" value="1"/>
</dbReference>
<dbReference type="InterPro" id="IPR018422">
    <property type="entry name" value="Cation/H_exchanger_CPA1"/>
</dbReference>
<feature type="transmembrane region" description="Helical" evidence="10">
    <location>
        <begin position="6"/>
        <end position="24"/>
    </location>
</feature>
<evidence type="ECO:0000256" key="1">
    <source>
        <dbReference type="ARBA" id="ARBA00004651"/>
    </source>
</evidence>
<keyword evidence="13" id="KW-1185">Reference proteome</keyword>
<dbReference type="EMBL" id="JBHTOP010000026">
    <property type="protein sequence ID" value="MFD1672563.1"/>
    <property type="molecule type" value="Genomic_DNA"/>
</dbReference>
<evidence type="ECO:0000256" key="7">
    <source>
        <dbReference type="ARBA" id="ARBA00023065"/>
    </source>
</evidence>
<evidence type="ECO:0000313" key="12">
    <source>
        <dbReference type="EMBL" id="MFD1672563.1"/>
    </source>
</evidence>
<evidence type="ECO:0000256" key="3">
    <source>
        <dbReference type="ARBA" id="ARBA00022475"/>
    </source>
</evidence>
<keyword evidence="8 10" id="KW-0472">Membrane</keyword>
<comment type="caution">
    <text evidence="12">The sequence shown here is derived from an EMBL/GenBank/DDBJ whole genome shotgun (WGS) entry which is preliminary data.</text>
</comment>
<dbReference type="Gene3D" id="6.10.140.1330">
    <property type="match status" value="1"/>
</dbReference>
<organism evidence="12 13">
    <name type="scientific">Agrilactobacillus yilanensis</name>
    <dbReference type="NCBI Taxonomy" id="2485997"/>
    <lineage>
        <taxon>Bacteria</taxon>
        <taxon>Bacillati</taxon>
        <taxon>Bacillota</taxon>
        <taxon>Bacilli</taxon>
        <taxon>Lactobacillales</taxon>
        <taxon>Lactobacillaceae</taxon>
        <taxon>Agrilactobacillus</taxon>
    </lineage>
</organism>
<comment type="subcellular location">
    <subcellularLocation>
        <location evidence="1">Cell membrane</location>
        <topology evidence="1">Multi-pass membrane protein</topology>
    </subcellularLocation>
</comment>
<keyword evidence="6" id="KW-0915">Sodium</keyword>
<accession>A0ABW4JAD3</accession>
<sequence>MEIIEGVILLVVFVIISNIISHYVVILPVSLIQVIIGLLIAVIFNFQIPLNTSWFMLLFIAPLLFNDGFHFPKKELWALRGPIVANAIILVFITTFLGGYLIHYLIPALPLSAAFALAAILSPTDPIAVQSISERAKLPSNILHLVSGESLINDASGLIGFKYGVAATVTGVFSLGQAVGDFFYISIVGAIIGLLLMFLLQFLKQFFLRQGITDVVLHTILQVSTPFIIYLIAEEVFHASGVIAVVAAGIVGSNQRNLYSDYYLAELNIVNEKTWDIIVYLLNGVVFLILGIELPVAFGAVIKNPDISTRNAILYVFITWFGMFLIRTLWTYGNILLNYLRKRSDERPSFKIAILSGLTGVRGAITMAGVLSVPVVIASGKSFPQRSMMLFVAAGVVLVSLIMAIVFIPLFIPNGRPLRLRGSLPTADENLDDDEEDENSGTQVSYTVAQAQLYMYQVAVHKIESEKRESNQRAALDLIQEYQTMIRRGELDLTDDDQLPPILKDELILNRVGLDGELAALEALWKQNQIQVKTFQYYEKSLIQRHKDLADIEKGKWRVKFKLFFFRVQTKTNHFLAFKTSQKNSEQPFFNEKLFVEKQMAKGGLKHLSEFLKLPENRAQKFNRQAIYQLVTRYRRRVANLKDIGNRRTEAYEQQLVILRTHALASQRGAIQEMIEKGLINNSVAGKLRQQINYTENAVVMTTDQEIEA</sequence>
<gene>
    <name evidence="12" type="ORF">ACFQ5M_10665</name>
</gene>
<evidence type="ECO:0000256" key="5">
    <source>
        <dbReference type="ARBA" id="ARBA00022989"/>
    </source>
</evidence>
<evidence type="ECO:0000256" key="10">
    <source>
        <dbReference type="SAM" id="Phobius"/>
    </source>
</evidence>
<evidence type="ECO:0000256" key="9">
    <source>
        <dbReference type="ARBA" id="ARBA00023201"/>
    </source>
</evidence>
<feature type="domain" description="Cation/H+ exchanger transmembrane" evidence="11">
    <location>
        <begin position="11"/>
        <end position="405"/>
    </location>
</feature>
<evidence type="ECO:0000259" key="11">
    <source>
        <dbReference type="Pfam" id="PF00999"/>
    </source>
</evidence>
<feature type="transmembrane region" description="Helical" evidence="10">
    <location>
        <begin position="352"/>
        <end position="377"/>
    </location>
</feature>
<feature type="transmembrane region" description="Helical" evidence="10">
    <location>
        <begin position="277"/>
        <end position="301"/>
    </location>
</feature>
<keyword evidence="5 10" id="KW-1133">Transmembrane helix</keyword>
<keyword evidence="4 10" id="KW-0812">Transmembrane</keyword>
<reference evidence="13" key="1">
    <citation type="journal article" date="2019" name="Int. J. Syst. Evol. Microbiol.">
        <title>The Global Catalogue of Microorganisms (GCM) 10K type strain sequencing project: providing services to taxonomists for standard genome sequencing and annotation.</title>
        <authorList>
            <consortium name="The Broad Institute Genomics Platform"/>
            <consortium name="The Broad Institute Genome Sequencing Center for Infectious Disease"/>
            <person name="Wu L."/>
            <person name="Ma J."/>
        </authorList>
    </citation>
    <scope>NUCLEOTIDE SEQUENCE [LARGE SCALE GENOMIC DNA]</scope>
    <source>
        <strain evidence="13">CCM 8896</strain>
    </source>
</reference>
<keyword evidence="3" id="KW-1003">Cell membrane</keyword>
<feature type="transmembrane region" description="Helical" evidence="10">
    <location>
        <begin position="31"/>
        <end position="48"/>
    </location>
</feature>
<dbReference type="InterPro" id="IPR006153">
    <property type="entry name" value="Cation/H_exchanger_TM"/>
</dbReference>
<keyword evidence="7" id="KW-0406">Ion transport</keyword>
<evidence type="ECO:0000313" key="13">
    <source>
        <dbReference type="Proteomes" id="UP001597267"/>
    </source>
</evidence>
<feature type="transmembrane region" description="Helical" evidence="10">
    <location>
        <begin position="182"/>
        <end position="203"/>
    </location>
</feature>
<dbReference type="Proteomes" id="UP001597267">
    <property type="component" value="Unassembled WGS sequence"/>
</dbReference>
<feature type="transmembrane region" description="Helical" evidence="10">
    <location>
        <begin position="83"/>
        <end position="106"/>
    </location>
</feature>
<dbReference type="PANTHER" id="PTHR10110:SF86">
    <property type="entry name" value="SODIUM_HYDROGEN EXCHANGER 7"/>
    <property type="match status" value="1"/>
</dbReference>
<dbReference type="RefSeq" id="WP_125711916.1">
    <property type="nucleotide sequence ID" value="NZ_JBHTOP010000026.1"/>
</dbReference>
<keyword evidence="2" id="KW-0813">Transport</keyword>
<feature type="transmembrane region" description="Helical" evidence="10">
    <location>
        <begin position="389"/>
        <end position="412"/>
    </location>
</feature>
<dbReference type="PANTHER" id="PTHR10110">
    <property type="entry name" value="SODIUM/HYDROGEN EXCHANGER"/>
    <property type="match status" value="1"/>
</dbReference>
<evidence type="ECO:0000256" key="4">
    <source>
        <dbReference type="ARBA" id="ARBA00022692"/>
    </source>
</evidence>